<evidence type="ECO:0008006" key="3">
    <source>
        <dbReference type="Google" id="ProtNLM"/>
    </source>
</evidence>
<evidence type="ECO:0000313" key="2">
    <source>
        <dbReference type="Proteomes" id="UP000184295"/>
    </source>
</evidence>
<dbReference type="STRING" id="1121881.SAMN02745225_02094"/>
<dbReference type="AlphaFoldDB" id="A0A1M4XQL2"/>
<protein>
    <recommendedName>
        <fullName evidence="3">Radical SAM domain-containing protein</fullName>
    </recommendedName>
</protein>
<proteinExistence type="predicted"/>
<dbReference type="EMBL" id="FQUL01000043">
    <property type="protein sequence ID" value="SHE95553.1"/>
    <property type="molecule type" value="Genomic_DNA"/>
</dbReference>
<sequence>MLDVLRYFERVTRPVDPLTKEMMSNRWSELPDKVRTRSQAIGRHGVGCEGTHGVFPRCNFACSPCYHSASANRVRTDGEHTISEVAKQMSFLERVRGPRAHAQLIGGEVSLLEPEDHARAIQVMRSHGREPMSMTHGDFSYEYLLRFAVDEEGKRRFKRVSFAAHFDTTMVGRKGMRVPEREIDLYEHRREFAKMFQRLKKEHGVRYFLAHNMTVTPSNVGQIKDVLKDCQSSGYNMFSFQPAAFIGNEKRWKEDYREFSGDEVWRQIENAIGTHLTYSMVQVGDVRCNRTAWGYFVGDRWYSVFDEDDPDDELARDAFYSYLGGVHFNAPPLLLALRLTRVILTNPTIVRVGLAWLVRRVKKAGGLSSIVGKKIVPMTFVMHSFMDASQVMPAWELLERGVWSEDPEILATQERLKACSYAMAHPEMNRVVPACVQHSVFDPQENVVLESLLPLPKRVVKTGVLHTDEAEARGA</sequence>
<dbReference type="SUPFAM" id="SSF102114">
    <property type="entry name" value="Radical SAM enzymes"/>
    <property type="match status" value="1"/>
</dbReference>
<accession>A0A1M4XQL2</accession>
<reference evidence="2" key="1">
    <citation type="submission" date="2016-11" db="EMBL/GenBank/DDBJ databases">
        <authorList>
            <person name="Varghese N."/>
            <person name="Submissions S."/>
        </authorList>
    </citation>
    <scope>NUCLEOTIDE SEQUENCE [LARGE SCALE GENOMIC DNA]</scope>
    <source>
        <strain evidence="2">DSM 19514</strain>
    </source>
</reference>
<gene>
    <name evidence="1" type="ORF">SAMN02745225_02094</name>
</gene>
<evidence type="ECO:0000313" key="1">
    <source>
        <dbReference type="EMBL" id="SHE95553.1"/>
    </source>
</evidence>
<dbReference type="InterPro" id="IPR058240">
    <property type="entry name" value="rSAM_sf"/>
</dbReference>
<dbReference type="Proteomes" id="UP000184295">
    <property type="component" value="Unassembled WGS sequence"/>
</dbReference>
<dbReference type="InterPro" id="IPR013785">
    <property type="entry name" value="Aldolase_TIM"/>
</dbReference>
<dbReference type="Gene3D" id="3.20.20.70">
    <property type="entry name" value="Aldolase class I"/>
    <property type="match status" value="1"/>
</dbReference>
<organism evidence="1 2">
    <name type="scientific">Ferrithrix thermotolerans DSM 19514</name>
    <dbReference type="NCBI Taxonomy" id="1121881"/>
    <lineage>
        <taxon>Bacteria</taxon>
        <taxon>Bacillati</taxon>
        <taxon>Actinomycetota</taxon>
        <taxon>Acidimicrobiia</taxon>
        <taxon>Acidimicrobiales</taxon>
        <taxon>Acidimicrobiaceae</taxon>
        <taxon>Ferrithrix</taxon>
    </lineage>
</organism>
<keyword evidence="2" id="KW-1185">Reference proteome</keyword>
<name>A0A1M4XQL2_9ACTN</name>